<keyword evidence="2" id="KW-0472">Membrane</keyword>
<evidence type="ECO:0000256" key="1">
    <source>
        <dbReference type="SAM" id="MobiDB-lite"/>
    </source>
</evidence>
<evidence type="ECO:0000313" key="3">
    <source>
        <dbReference type="EMBL" id="KAI1866533.1"/>
    </source>
</evidence>
<name>A0A9P9WJL7_9PEZI</name>
<feature type="compositionally biased region" description="Polar residues" evidence="1">
    <location>
        <begin position="115"/>
        <end position="130"/>
    </location>
</feature>
<dbReference type="AlphaFoldDB" id="A0A9P9WJL7"/>
<comment type="caution">
    <text evidence="3">The sequence shown here is derived from an EMBL/GenBank/DDBJ whole genome shotgun (WGS) entry which is preliminary data.</text>
</comment>
<dbReference type="EMBL" id="JAFIMR010000020">
    <property type="protein sequence ID" value="KAI1866533.1"/>
    <property type="molecule type" value="Genomic_DNA"/>
</dbReference>
<keyword evidence="2" id="KW-0812">Transmembrane</keyword>
<reference evidence="3" key="1">
    <citation type="submission" date="2021-03" db="EMBL/GenBank/DDBJ databases">
        <title>Revisited historic fungal species revealed as producer of novel bioactive compounds through whole genome sequencing and comparative genomics.</title>
        <authorList>
            <person name="Vignolle G.A."/>
            <person name="Hochenegger N."/>
            <person name="Mach R.L."/>
            <person name="Mach-Aigner A.R."/>
            <person name="Javad Rahimi M."/>
            <person name="Salim K.A."/>
            <person name="Chan C.M."/>
            <person name="Lim L.B.L."/>
            <person name="Cai F."/>
            <person name="Druzhinina I.S."/>
            <person name="U'Ren J.M."/>
            <person name="Derntl C."/>
        </authorList>
    </citation>
    <scope>NUCLEOTIDE SEQUENCE</scope>
    <source>
        <strain evidence="3">TUCIM 5799</strain>
    </source>
</reference>
<feature type="region of interest" description="Disordered" evidence="1">
    <location>
        <begin position="15"/>
        <end position="40"/>
    </location>
</feature>
<keyword evidence="4" id="KW-1185">Reference proteome</keyword>
<feature type="compositionally biased region" description="Polar residues" evidence="1">
    <location>
        <begin position="16"/>
        <end position="38"/>
    </location>
</feature>
<proteinExistence type="predicted"/>
<feature type="region of interest" description="Disordered" evidence="1">
    <location>
        <begin position="113"/>
        <end position="204"/>
    </location>
</feature>
<dbReference type="Proteomes" id="UP000829685">
    <property type="component" value="Unassembled WGS sequence"/>
</dbReference>
<feature type="region of interest" description="Disordered" evidence="1">
    <location>
        <begin position="242"/>
        <end position="349"/>
    </location>
</feature>
<keyword evidence="2" id="KW-1133">Transmembrane helix</keyword>
<gene>
    <name evidence="3" type="ORF">JX265_007834</name>
</gene>
<evidence type="ECO:0000313" key="4">
    <source>
        <dbReference type="Proteomes" id="UP000829685"/>
    </source>
</evidence>
<organism evidence="3 4">
    <name type="scientific">Neoarthrinium moseri</name>
    <dbReference type="NCBI Taxonomy" id="1658444"/>
    <lineage>
        <taxon>Eukaryota</taxon>
        <taxon>Fungi</taxon>
        <taxon>Dikarya</taxon>
        <taxon>Ascomycota</taxon>
        <taxon>Pezizomycotina</taxon>
        <taxon>Sordariomycetes</taxon>
        <taxon>Xylariomycetidae</taxon>
        <taxon>Amphisphaeriales</taxon>
        <taxon>Apiosporaceae</taxon>
        <taxon>Neoarthrinium</taxon>
    </lineage>
</organism>
<protein>
    <submittedName>
        <fullName evidence="3">Uncharacterized protein</fullName>
    </submittedName>
</protein>
<evidence type="ECO:0000256" key="2">
    <source>
        <dbReference type="SAM" id="Phobius"/>
    </source>
</evidence>
<sequence length="349" mass="37057">MGLFGQLYPYPPELAPTTSAMPHTHDANATSTLSNNTDGKARRPVPVGAIVGAIIGVVLLVILVIIATVLIARRKRRQARVNNMKTTTGAGGGDDGILPSMPEAEQRRRLRLSTIPEQASPISPAVSSAGMSRFKSTRRSYGPEWPMGSTDPLESHPVPTDPEKRASPEPIRTGPTVPTLQLPAVPATRVTPAPPPTSPSTILASEEISPSTPHAAPVMLQSPRLSYHPVSPIDAAFSDEVEKRVSRLDGAAPPAPEAHSQPPSRARSLLPEAEEVSPIDEDEHAVDNRLSLISVPSMHDRSPALDEIVSPVSLEEDDSDLAPQAPEESGTVSPVTVSPIESRRSSTKD</sequence>
<accession>A0A9P9WJL7</accession>
<feature type="transmembrane region" description="Helical" evidence="2">
    <location>
        <begin position="47"/>
        <end position="72"/>
    </location>
</feature>
<feature type="compositionally biased region" description="Acidic residues" evidence="1">
    <location>
        <begin position="272"/>
        <end position="284"/>
    </location>
</feature>